<accession>A0A258HLG5</accession>
<gene>
    <name evidence="1" type="ORF">B7Y86_05715</name>
</gene>
<name>A0A258HLG5_9CAUL</name>
<proteinExistence type="predicted"/>
<dbReference type="Proteomes" id="UP000216147">
    <property type="component" value="Unassembled WGS sequence"/>
</dbReference>
<comment type="caution">
    <text evidence="1">The sequence shown here is derived from an EMBL/GenBank/DDBJ whole genome shotgun (WGS) entry which is preliminary data.</text>
</comment>
<dbReference type="AlphaFoldDB" id="A0A258HLG5"/>
<protein>
    <recommendedName>
        <fullName evidence="3">HIT family protein</fullName>
    </recommendedName>
</protein>
<dbReference type="InterPro" id="IPR036265">
    <property type="entry name" value="HIT-like_sf"/>
</dbReference>
<organism evidence="1 2">
    <name type="scientific">Brevundimonas subvibrioides</name>
    <dbReference type="NCBI Taxonomy" id="74313"/>
    <lineage>
        <taxon>Bacteria</taxon>
        <taxon>Pseudomonadati</taxon>
        <taxon>Pseudomonadota</taxon>
        <taxon>Alphaproteobacteria</taxon>
        <taxon>Caulobacterales</taxon>
        <taxon>Caulobacteraceae</taxon>
        <taxon>Brevundimonas</taxon>
    </lineage>
</organism>
<dbReference type="EMBL" id="NCEQ01000005">
    <property type="protein sequence ID" value="OYX57629.1"/>
    <property type="molecule type" value="Genomic_DNA"/>
</dbReference>
<dbReference type="Gene3D" id="3.30.428.10">
    <property type="entry name" value="HIT-like"/>
    <property type="match status" value="1"/>
</dbReference>
<evidence type="ECO:0008006" key="3">
    <source>
        <dbReference type="Google" id="ProtNLM"/>
    </source>
</evidence>
<reference evidence="1 2" key="1">
    <citation type="submission" date="2017-03" db="EMBL/GenBank/DDBJ databases">
        <title>Lifting the veil on microbial sulfur biogeochemistry in mining wastewaters.</title>
        <authorList>
            <person name="Kantor R.S."/>
            <person name="Colenbrander Nelson T."/>
            <person name="Marshall S."/>
            <person name="Bennett D."/>
            <person name="Apte S."/>
            <person name="Camacho D."/>
            <person name="Thomas B.C."/>
            <person name="Warren L.A."/>
            <person name="Banfield J.F."/>
        </authorList>
    </citation>
    <scope>NUCLEOTIDE SEQUENCE [LARGE SCALE GENOMIC DNA]</scope>
    <source>
        <strain evidence="1">32-68-21</strain>
    </source>
</reference>
<evidence type="ECO:0000313" key="2">
    <source>
        <dbReference type="Proteomes" id="UP000216147"/>
    </source>
</evidence>
<evidence type="ECO:0000313" key="1">
    <source>
        <dbReference type="EMBL" id="OYX57629.1"/>
    </source>
</evidence>
<sequence length="133" mass="13982">MLDVAAPADVVLAGDVWGVVAMQDVPGMLMAFTRDHDGGVGTIPDAAAAELGPLFKTLSAGLLATGDFEKVSVIYLGDNAIHTHFMLLGRKPGDAPVFDNAPLLARFANKDRDRARAIADQLRDAFSPSGTHP</sequence>
<dbReference type="SUPFAM" id="SSF54197">
    <property type="entry name" value="HIT-like"/>
    <property type="match status" value="1"/>
</dbReference>